<dbReference type="OrthoDB" id="5874482at2759"/>
<keyword evidence="3" id="KW-1185">Reference proteome</keyword>
<sequence length="252" mass="28434">MNTMGMNCTNKEDCAEDELCAYKQNSYTCQLWNLVGNDSWIISGGTQVWYPPENEKTVSQKCESPPLPSNLDKFYGNCQDNLFCDGVCMQKLHAGTKCVSNFQCIENARCEDKVCTSNSSFSSKTTIIVVISLLLLIAISLVVITCLIRRKKVENRLSRKLSNNFEDPSSQRLSSARYSSTNQSLAITINGDLIENGPYYGDNSDLRRYRLDSFMSHIFNSSSRRLSSNDMNQSTILFEDEFYDSPPPAYIS</sequence>
<evidence type="ECO:0000313" key="3">
    <source>
        <dbReference type="Proteomes" id="UP000789706"/>
    </source>
</evidence>
<dbReference type="EMBL" id="CAJVPK010000469">
    <property type="protein sequence ID" value="CAG8514302.1"/>
    <property type="molecule type" value="Genomic_DNA"/>
</dbReference>
<evidence type="ECO:0000313" key="2">
    <source>
        <dbReference type="EMBL" id="CAG8514302.1"/>
    </source>
</evidence>
<comment type="caution">
    <text evidence="2">The sequence shown here is derived from an EMBL/GenBank/DDBJ whole genome shotgun (WGS) entry which is preliminary data.</text>
</comment>
<keyword evidence="1" id="KW-0812">Transmembrane</keyword>
<proteinExistence type="predicted"/>
<dbReference type="AlphaFoldDB" id="A0A9N9F7K2"/>
<protein>
    <submittedName>
        <fullName evidence="2">9241_t:CDS:1</fullName>
    </submittedName>
</protein>
<keyword evidence="1" id="KW-1133">Transmembrane helix</keyword>
<evidence type="ECO:0000256" key="1">
    <source>
        <dbReference type="SAM" id="Phobius"/>
    </source>
</evidence>
<dbReference type="Proteomes" id="UP000789706">
    <property type="component" value="Unassembled WGS sequence"/>
</dbReference>
<accession>A0A9N9F7K2</accession>
<name>A0A9N9F7K2_9GLOM</name>
<feature type="transmembrane region" description="Helical" evidence="1">
    <location>
        <begin position="127"/>
        <end position="148"/>
    </location>
</feature>
<reference evidence="2" key="1">
    <citation type="submission" date="2021-06" db="EMBL/GenBank/DDBJ databases">
        <authorList>
            <person name="Kallberg Y."/>
            <person name="Tangrot J."/>
            <person name="Rosling A."/>
        </authorList>
    </citation>
    <scope>NUCLEOTIDE SEQUENCE</scope>
    <source>
        <strain evidence="2">AZ414A</strain>
    </source>
</reference>
<keyword evidence="1" id="KW-0472">Membrane</keyword>
<organism evidence="2 3">
    <name type="scientific">Diversispora eburnea</name>
    <dbReference type="NCBI Taxonomy" id="1213867"/>
    <lineage>
        <taxon>Eukaryota</taxon>
        <taxon>Fungi</taxon>
        <taxon>Fungi incertae sedis</taxon>
        <taxon>Mucoromycota</taxon>
        <taxon>Glomeromycotina</taxon>
        <taxon>Glomeromycetes</taxon>
        <taxon>Diversisporales</taxon>
        <taxon>Diversisporaceae</taxon>
        <taxon>Diversispora</taxon>
    </lineage>
</organism>
<gene>
    <name evidence="2" type="ORF">DEBURN_LOCUS5338</name>
</gene>